<comment type="similarity">
    <text evidence="1 2">Belongs to the enoyl-CoA hydratase/isomerase family.</text>
</comment>
<evidence type="ECO:0000256" key="2">
    <source>
        <dbReference type="RuleBase" id="RU003707"/>
    </source>
</evidence>
<dbReference type="GO" id="GO:0004300">
    <property type="term" value="F:enoyl-CoA hydratase activity"/>
    <property type="evidence" value="ECO:0007669"/>
    <property type="project" value="UniProtKB-EC"/>
</dbReference>
<dbReference type="SUPFAM" id="SSF52096">
    <property type="entry name" value="ClpP/crotonase"/>
    <property type="match status" value="1"/>
</dbReference>
<dbReference type="CDD" id="cd06558">
    <property type="entry name" value="crotonase-like"/>
    <property type="match status" value="1"/>
</dbReference>
<organism evidence="3 4">
    <name type="scientific">Arthrobacter rhombi</name>
    <dbReference type="NCBI Taxonomy" id="71253"/>
    <lineage>
        <taxon>Bacteria</taxon>
        <taxon>Bacillati</taxon>
        <taxon>Actinomycetota</taxon>
        <taxon>Actinomycetes</taxon>
        <taxon>Micrococcales</taxon>
        <taxon>Micrococcaceae</taxon>
        <taxon>Arthrobacter</taxon>
    </lineage>
</organism>
<dbReference type="RefSeq" id="WP_086993844.1">
    <property type="nucleotide sequence ID" value="NZ_FUHW01000002.1"/>
</dbReference>
<dbReference type="PANTHER" id="PTHR42964:SF1">
    <property type="entry name" value="POLYKETIDE BIOSYNTHESIS ENOYL-COA HYDRATASE PKSH-RELATED"/>
    <property type="match status" value="1"/>
</dbReference>
<sequence>MNTPEGSSTPSGAGITVSIDAGVGTIMVSNPAKRNALTRSMCRGIAAAAADLDARTDVDVVAVRGAGGTFSAGVFIGELRDVILDDDGSTDHLTAADQALARVAKPTIAVVQGHCMGGGWQLASACDFILASTDASFGITPAKLGIIYPRAGIDRLVRLLGPATAKYVLMSARTFGAQRARDMGLVAEVVPAEGFEDSVRELFSELTARSRYSMHTTKALIDQAADPATDPAELAGAWEAAWTQMAAGPDIDEGVAAFLERRDPAFGWRPGR</sequence>
<dbReference type="InterPro" id="IPR018376">
    <property type="entry name" value="Enoyl-CoA_hyd/isom_CS"/>
</dbReference>
<dbReference type="InterPro" id="IPR001753">
    <property type="entry name" value="Enoyl-CoA_hydra/iso"/>
</dbReference>
<evidence type="ECO:0000313" key="3">
    <source>
        <dbReference type="EMBL" id="SJM46355.1"/>
    </source>
</evidence>
<dbReference type="Proteomes" id="UP000195913">
    <property type="component" value="Unassembled WGS sequence"/>
</dbReference>
<proteinExistence type="inferred from homology"/>
<gene>
    <name evidence="3" type="ORF">FM101_00440</name>
</gene>
<reference evidence="3 4" key="1">
    <citation type="submission" date="2017-02" db="EMBL/GenBank/DDBJ databases">
        <authorList>
            <person name="Peterson S.W."/>
        </authorList>
    </citation>
    <scope>NUCLEOTIDE SEQUENCE [LARGE SCALE GENOMIC DNA]</scope>
    <source>
        <strain evidence="3 4">B Ar 00.02</strain>
    </source>
</reference>
<dbReference type="EC" id="4.2.1.17" evidence="3"/>
<dbReference type="PROSITE" id="PS00166">
    <property type="entry name" value="ENOYL_COA_HYDRATASE"/>
    <property type="match status" value="1"/>
</dbReference>
<dbReference type="InterPro" id="IPR029045">
    <property type="entry name" value="ClpP/crotonase-like_dom_sf"/>
</dbReference>
<accession>A0A1R4ERR3</accession>
<protein>
    <submittedName>
        <fullName evidence="3">Enoyl-CoA hydratase</fullName>
        <ecNumber evidence="3">4.2.1.17</ecNumber>
    </submittedName>
</protein>
<dbReference type="Pfam" id="PF00378">
    <property type="entry name" value="ECH_1"/>
    <property type="match status" value="1"/>
</dbReference>
<dbReference type="InterPro" id="IPR051683">
    <property type="entry name" value="Enoyl-CoA_Hydratase/Isomerase"/>
</dbReference>
<dbReference type="Gene3D" id="1.10.12.10">
    <property type="entry name" value="Lyase 2-enoyl-coa Hydratase, Chain A, domain 2"/>
    <property type="match status" value="1"/>
</dbReference>
<evidence type="ECO:0000256" key="1">
    <source>
        <dbReference type="ARBA" id="ARBA00005254"/>
    </source>
</evidence>
<dbReference type="PANTHER" id="PTHR42964">
    <property type="entry name" value="ENOYL-COA HYDRATASE"/>
    <property type="match status" value="1"/>
</dbReference>
<keyword evidence="4" id="KW-1185">Reference proteome</keyword>
<dbReference type="Gene3D" id="3.90.226.10">
    <property type="entry name" value="2-enoyl-CoA Hydratase, Chain A, domain 1"/>
    <property type="match status" value="1"/>
</dbReference>
<dbReference type="EMBL" id="FUHW01000002">
    <property type="protein sequence ID" value="SJM46355.1"/>
    <property type="molecule type" value="Genomic_DNA"/>
</dbReference>
<dbReference type="InterPro" id="IPR014748">
    <property type="entry name" value="Enoyl-CoA_hydra_C"/>
</dbReference>
<evidence type="ECO:0000313" key="4">
    <source>
        <dbReference type="Proteomes" id="UP000195913"/>
    </source>
</evidence>
<name>A0A1R4ERR3_9MICC</name>
<dbReference type="AlphaFoldDB" id="A0A1R4ERR3"/>
<keyword evidence="3" id="KW-0456">Lyase</keyword>